<keyword evidence="1" id="KW-0812">Transmembrane</keyword>
<name>A0A8S1TXT9_9CILI</name>
<keyword evidence="1" id="KW-0472">Membrane</keyword>
<dbReference type="Proteomes" id="UP000689195">
    <property type="component" value="Unassembled WGS sequence"/>
</dbReference>
<dbReference type="EMBL" id="CAJJDO010000027">
    <property type="protein sequence ID" value="CAD8155809.1"/>
    <property type="molecule type" value="Genomic_DNA"/>
</dbReference>
<sequence>MLSILYSLSVLIQTYINWMIHYMNFYANIDKKTFRLAIKELITENQIKRNSEKKKPRKIVIFVTQQIQFDIQCYKIGISNEGELKDQGQYQDIKSSLYMTNEELAQKINQQIQQKKESNHVNQKFFENKNLKFCCQQLSLQNNNSRTIRTYLKYQQFSNVRVILFVPLLEAGSAVLINYYQRIVSIFYEHQQENDIDTVQYIQGMLIQNSSQRINQEIINFQILSPASYFDENHLEEFSIIFSNNLSLFDSQKTELAWMYQKQQAISYLLQQKF</sequence>
<feature type="transmembrane region" description="Helical" evidence="1">
    <location>
        <begin position="162"/>
        <end position="180"/>
    </location>
</feature>
<dbReference type="AlphaFoldDB" id="A0A8S1TXT9"/>
<keyword evidence="1" id="KW-1133">Transmembrane helix</keyword>
<evidence type="ECO:0000256" key="1">
    <source>
        <dbReference type="SAM" id="Phobius"/>
    </source>
</evidence>
<organism evidence="2 3">
    <name type="scientific">Paramecium pentaurelia</name>
    <dbReference type="NCBI Taxonomy" id="43138"/>
    <lineage>
        <taxon>Eukaryota</taxon>
        <taxon>Sar</taxon>
        <taxon>Alveolata</taxon>
        <taxon>Ciliophora</taxon>
        <taxon>Intramacronucleata</taxon>
        <taxon>Oligohymenophorea</taxon>
        <taxon>Peniculida</taxon>
        <taxon>Parameciidae</taxon>
        <taxon>Paramecium</taxon>
    </lineage>
</organism>
<comment type="caution">
    <text evidence="2">The sequence shown here is derived from an EMBL/GenBank/DDBJ whole genome shotgun (WGS) entry which is preliminary data.</text>
</comment>
<keyword evidence="3" id="KW-1185">Reference proteome</keyword>
<accession>A0A8S1TXT9</accession>
<gene>
    <name evidence="2" type="ORF">PPENT_87.1.T0270304</name>
</gene>
<proteinExistence type="predicted"/>
<evidence type="ECO:0000313" key="3">
    <source>
        <dbReference type="Proteomes" id="UP000689195"/>
    </source>
</evidence>
<feature type="transmembrane region" description="Helical" evidence="1">
    <location>
        <begin position="6"/>
        <end position="27"/>
    </location>
</feature>
<protein>
    <submittedName>
        <fullName evidence="2">Uncharacterized protein</fullName>
    </submittedName>
</protein>
<evidence type="ECO:0000313" key="2">
    <source>
        <dbReference type="EMBL" id="CAD8155809.1"/>
    </source>
</evidence>
<reference evidence="2" key="1">
    <citation type="submission" date="2021-01" db="EMBL/GenBank/DDBJ databases">
        <authorList>
            <consortium name="Genoscope - CEA"/>
            <person name="William W."/>
        </authorList>
    </citation>
    <scope>NUCLEOTIDE SEQUENCE</scope>
</reference>